<keyword evidence="1" id="KW-1133">Transmembrane helix</keyword>
<protein>
    <submittedName>
        <fullName evidence="2">Uncharacterized protein</fullName>
    </submittedName>
</protein>
<evidence type="ECO:0000313" key="2">
    <source>
        <dbReference type="EMBL" id="GLY65916.1"/>
    </source>
</evidence>
<dbReference type="EMBL" id="BSTI01000005">
    <property type="protein sequence ID" value="GLY65916.1"/>
    <property type="molecule type" value="Genomic_DNA"/>
</dbReference>
<dbReference type="AlphaFoldDB" id="A0A9W6VGW3"/>
<sequence length="163" mass="17628">MRWKTKVRDLPGRIAVGAFILNSGLDKRDADAARQLHGFASGTYPFLGKIDAKTFAKSLSASEIALGTTLLVPVVPTVVAGACLTVFACGLVGLYLRTPGMRQSGSLRPTEQGVPLAKDFWLLGVGLGYVLDGLTSDHEEARSTFNTRRRRRALCRAAMRFMA</sequence>
<evidence type="ECO:0000313" key="3">
    <source>
        <dbReference type="Proteomes" id="UP001165136"/>
    </source>
</evidence>
<comment type="caution">
    <text evidence="2">The sequence shown here is derived from an EMBL/GenBank/DDBJ whole genome shotgun (WGS) entry which is preliminary data.</text>
</comment>
<feature type="transmembrane region" description="Helical" evidence="1">
    <location>
        <begin position="70"/>
        <end position="96"/>
    </location>
</feature>
<dbReference type="Proteomes" id="UP001165136">
    <property type="component" value="Unassembled WGS sequence"/>
</dbReference>
<keyword evidence="3" id="KW-1185">Reference proteome</keyword>
<dbReference type="RefSeq" id="WP_052373168.1">
    <property type="nucleotide sequence ID" value="NZ_BSTI01000005.1"/>
</dbReference>
<reference evidence="2" key="1">
    <citation type="submission" date="2023-03" db="EMBL/GenBank/DDBJ databases">
        <title>Amycolatopsis taiwanensis NBRC 103393.</title>
        <authorList>
            <person name="Ichikawa N."/>
            <person name="Sato H."/>
            <person name="Tonouchi N."/>
        </authorList>
    </citation>
    <scope>NUCLEOTIDE SEQUENCE</scope>
    <source>
        <strain evidence="2">NBRC 103393</strain>
    </source>
</reference>
<gene>
    <name evidence="2" type="ORF">Atai01_25350</name>
</gene>
<proteinExistence type="predicted"/>
<evidence type="ECO:0000256" key="1">
    <source>
        <dbReference type="SAM" id="Phobius"/>
    </source>
</evidence>
<keyword evidence="1" id="KW-0812">Transmembrane</keyword>
<keyword evidence="1" id="KW-0472">Membrane</keyword>
<organism evidence="2 3">
    <name type="scientific">Amycolatopsis taiwanensis</name>
    <dbReference type="NCBI Taxonomy" id="342230"/>
    <lineage>
        <taxon>Bacteria</taxon>
        <taxon>Bacillati</taxon>
        <taxon>Actinomycetota</taxon>
        <taxon>Actinomycetes</taxon>
        <taxon>Pseudonocardiales</taxon>
        <taxon>Pseudonocardiaceae</taxon>
        <taxon>Amycolatopsis</taxon>
    </lineage>
</organism>
<accession>A0A9W6VGW3</accession>
<name>A0A9W6VGW3_9PSEU</name>